<sequence length="419" mass="47713">MGLLAGVACVSRAAPSRGSLGYRKEGKRRREEKEKRRKQEGPVCRRGHKSGNEQYERKLWPYVGAINGLIPRMEIVIRETKPIIESATIEVYTALLPKTMVIVDLGCSSGPNTLLFISNVIRVIADQCKTSEGDPVELQFFLNDLPGNDFNELFRALEKFKKSNITDQPGLAPPFYYVSGLPESYYNRLFPRQSVHLFHSSYCLHWRSQVPKGIDASRETYLNEDNIYITSTTTTDEVKQFQEQFHKDFSLFLKLRHEELVYGGKMVLVFLGRKDEDVYNGDLNQLFGLVARSLQSLVLKGLVEKEKLESFHLPVYGPSVAEVKEVVMRSKIFNMDQITLFEANWDPFDDSEGCDVHDSTRSSLNVAKCIRSVLKSLIVSYFGEAILDALFVEFRCLVAKHLEEEKTKFAVIATSLKKI</sequence>
<dbReference type="InterPro" id="IPR029063">
    <property type="entry name" value="SAM-dependent_MTases_sf"/>
</dbReference>
<dbReference type="Gene3D" id="3.40.50.150">
    <property type="entry name" value="Vaccinia Virus protein VP39"/>
    <property type="match status" value="1"/>
</dbReference>
<keyword evidence="2" id="KW-0479">Metal-binding</keyword>
<evidence type="ECO:0000256" key="4">
    <source>
        <dbReference type="SAM" id="MobiDB-lite"/>
    </source>
</evidence>
<dbReference type="OrthoDB" id="638608at2759"/>
<dbReference type="SUPFAM" id="SSF53335">
    <property type="entry name" value="S-adenosyl-L-methionine-dependent methyltransferases"/>
    <property type="match status" value="1"/>
</dbReference>
<dbReference type="Gene3D" id="1.10.1200.270">
    <property type="entry name" value="Methyltransferase, alpha-helical capping domain"/>
    <property type="match status" value="1"/>
</dbReference>
<evidence type="ECO:0000256" key="3">
    <source>
        <dbReference type="ARBA" id="ARBA00022842"/>
    </source>
</evidence>
<protein>
    <submittedName>
        <fullName evidence="5">Uncharacterized protein</fullName>
    </submittedName>
</protein>
<dbReference type="Pfam" id="PF03492">
    <property type="entry name" value="Methyltransf_7"/>
    <property type="match status" value="1"/>
</dbReference>
<dbReference type="AlphaFoldDB" id="A0A3L6QMV2"/>
<dbReference type="InterPro" id="IPR005299">
    <property type="entry name" value="MeTrfase_7"/>
</dbReference>
<proteinExistence type="inferred from homology"/>
<evidence type="ECO:0000313" key="6">
    <source>
        <dbReference type="Proteomes" id="UP000275267"/>
    </source>
</evidence>
<keyword evidence="3" id="KW-0460">Magnesium</keyword>
<dbReference type="Proteomes" id="UP000275267">
    <property type="component" value="Unassembled WGS sequence"/>
</dbReference>
<gene>
    <name evidence="5" type="ORF">C2845_PM04G08900</name>
</gene>
<dbReference type="GO" id="GO:0008168">
    <property type="term" value="F:methyltransferase activity"/>
    <property type="evidence" value="ECO:0007669"/>
    <property type="project" value="InterPro"/>
</dbReference>
<dbReference type="InterPro" id="IPR042086">
    <property type="entry name" value="MeTrfase_capping"/>
</dbReference>
<comment type="caution">
    <text evidence="5">The sequence shown here is derived from an EMBL/GenBank/DDBJ whole genome shotgun (WGS) entry which is preliminary data.</text>
</comment>
<dbReference type="PANTHER" id="PTHR31009">
    <property type="entry name" value="S-ADENOSYL-L-METHIONINE:CARBOXYL METHYLTRANSFERASE FAMILY PROTEIN"/>
    <property type="match status" value="1"/>
</dbReference>
<accession>A0A3L6QMV2</accession>
<comment type="similarity">
    <text evidence="1">Belongs to the methyltransferase superfamily. Type-7 methyltransferase family. SABATH subfamily.</text>
</comment>
<reference evidence="6" key="1">
    <citation type="journal article" date="2019" name="Nat. Commun.">
        <title>The genome of broomcorn millet.</title>
        <authorList>
            <person name="Zou C."/>
            <person name="Miki D."/>
            <person name="Li D."/>
            <person name="Tang Q."/>
            <person name="Xiao L."/>
            <person name="Rajput S."/>
            <person name="Deng P."/>
            <person name="Jia W."/>
            <person name="Huang R."/>
            <person name="Zhang M."/>
            <person name="Sun Y."/>
            <person name="Hu J."/>
            <person name="Fu X."/>
            <person name="Schnable P.S."/>
            <person name="Li F."/>
            <person name="Zhang H."/>
            <person name="Feng B."/>
            <person name="Zhu X."/>
            <person name="Liu R."/>
            <person name="Schnable J.C."/>
            <person name="Zhu J.-K."/>
            <person name="Zhang H."/>
        </authorList>
    </citation>
    <scope>NUCLEOTIDE SEQUENCE [LARGE SCALE GENOMIC DNA]</scope>
</reference>
<feature type="region of interest" description="Disordered" evidence="4">
    <location>
        <begin position="17"/>
        <end position="50"/>
    </location>
</feature>
<dbReference type="GO" id="GO:0046872">
    <property type="term" value="F:metal ion binding"/>
    <property type="evidence" value="ECO:0007669"/>
    <property type="project" value="UniProtKB-KW"/>
</dbReference>
<feature type="compositionally biased region" description="Basic and acidic residues" evidence="4">
    <location>
        <begin position="22"/>
        <end position="40"/>
    </location>
</feature>
<dbReference type="EMBL" id="PQIB02000011">
    <property type="protein sequence ID" value="RLM84391.1"/>
    <property type="molecule type" value="Genomic_DNA"/>
</dbReference>
<evidence type="ECO:0000256" key="1">
    <source>
        <dbReference type="ARBA" id="ARBA00008908"/>
    </source>
</evidence>
<organism evidence="5 6">
    <name type="scientific">Panicum miliaceum</name>
    <name type="common">Proso millet</name>
    <name type="synonym">Broomcorn millet</name>
    <dbReference type="NCBI Taxonomy" id="4540"/>
    <lineage>
        <taxon>Eukaryota</taxon>
        <taxon>Viridiplantae</taxon>
        <taxon>Streptophyta</taxon>
        <taxon>Embryophyta</taxon>
        <taxon>Tracheophyta</taxon>
        <taxon>Spermatophyta</taxon>
        <taxon>Magnoliopsida</taxon>
        <taxon>Liliopsida</taxon>
        <taxon>Poales</taxon>
        <taxon>Poaceae</taxon>
        <taxon>PACMAD clade</taxon>
        <taxon>Panicoideae</taxon>
        <taxon>Panicodae</taxon>
        <taxon>Paniceae</taxon>
        <taxon>Panicinae</taxon>
        <taxon>Panicum</taxon>
        <taxon>Panicum sect. Panicum</taxon>
    </lineage>
</organism>
<evidence type="ECO:0000313" key="5">
    <source>
        <dbReference type="EMBL" id="RLM84391.1"/>
    </source>
</evidence>
<name>A0A3L6QMV2_PANMI</name>
<evidence type="ECO:0000256" key="2">
    <source>
        <dbReference type="ARBA" id="ARBA00022723"/>
    </source>
</evidence>
<keyword evidence="6" id="KW-1185">Reference proteome</keyword>